<feature type="domain" description="Microcin J25-processing protein McjB C-terminal" evidence="1">
    <location>
        <begin position="24"/>
        <end position="120"/>
    </location>
</feature>
<dbReference type="RefSeq" id="WP_248631368.1">
    <property type="nucleotide sequence ID" value="NZ_JALPTH010000002.1"/>
</dbReference>
<dbReference type="EMBL" id="JALPTH010000002">
    <property type="protein sequence ID" value="MCK8676164.1"/>
    <property type="molecule type" value="Genomic_DNA"/>
</dbReference>
<accession>A0ABT0I4C7</accession>
<sequence length="140" mass="15185">MSVVASGPRPTAPWPDRALAFTALAAALVLSRLPLPRRLALVRQTRHLPYASPSRLDALYTAACAAAPWWWPGRIACMELSLAAVLAAALTGRQVRWVLGARFQPDAFHAWAEVPGHSVGRDIGDAGDRPWTLVMTVPDR</sequence>
<dbReference type="Proteomes" id="UP001522868">
    <property type="component" value="Unassembled WGS sequence"/>
</dbReference>
<evidence type="ECO:0000313" key="2">
    <source>
        <dbReference type="EMBL" id="MCK8676164.1"/>
    </source>
</evidence>
<organism evidence="2 3">
    <name type="scientific">Streptomyces lichenis</name>
    <dbReference type="NCBI Taxonomy" id="2306967"/>
    <lineage>
        <taxon>Bacteria</taxon>
        <taxon>Bacillati</taxon>
        <taxon>Actinomycetota</taxon>
        <taxon>Actinomycetes</taxon>
        <taxon>Kitasatosporales</taxon>
        <taxon>Streptomycetaceae</taxon>
        <taxon>Streptomyces</taxon>
    </lineage>
</organism>
<dbReference type="InterPro" id="IPR032708">
    <property type="entry name" value="McjB_C"/>
</dbReference>
<dbReference type="NCBIfam" id="NF033537">
    <property type="entry name" value="lasso_biosyn_B2"/>
    <property type="match status" value="1"/>
</dbReference>
<evidence type="ECO:0000259" key="1">
    <source>
        <dbReference type="Pfam" id="PF13471"/>
    </source>
</evidence>
<dbReference type="Pfam" id="PF13471">
    <property type="entry name" value="Transglut_core3"/>
    <property type="match status" value="1"/>
</dbReference>
<protein>
    <submittedName>
        <fullName evidence="2">Lasso peptide biosynthesis B2 protein</fullName>
    </submittedName>
</protein>
<comment type="caution">
    <text evidence="2">The sequence shown here is derived from an EMBL/GenBank/DDBJ whole genome shotgun (WGS) entry which is preliminary data.</text>
</comment>
<gene>
    <name evidence="2" type="ORF">M1O15_01780</name>
</gene>
<keyword evidence="3" id="KW-1185">Reference proteome</keyword>
<dbReference type="InterPro" id="IPR053521">
    <property type="entry name" value="McjB-like"/>
</dbReference>
<name>A0ABT0I4C7_9ACTN</name>
<proteinExistence type="predicted"/>
<reference evidence="2 3" key="1">
    <citation type="submission" date="2022-04" db="EMBL/GenBank/DDBJ databases">
        <title>Streptomyces sp. nov. LCR6-01 isolated from Lichen of Dirinaria sp.</title>
        <authorList>
            <person name="Kanchanasin P."/>
            <person name="Tanasupawat S."/>
            <person name="Phongsopitanun W."/>
        </authorList>
    </citation>
    <scope>NUCLEOTIDE SEQUENCE [LARGE SCALE GENOMIC DNA]</scope>
    <source>
        <strain evidence="2 3">LCR6-01</strain>
    </source>
</reference>
<evidence type="ECO:0000313" key="3">
    <source>
        <dbReference type="Proteomes" id="UP001522868"/>
    </source>
</evidence>